<keyword evidence="1" id="KW-0812">Transmembrane</keyword>
<dbReference type="Proteomes" id="UP000177652">
    <property type="component" value="Unassembled WGS sequence"/>
</dbReference>
<name>A0A1F6DYH1_9BACT</name>
<sequence>MKQLLLLALGVLAFLSTIWDIIAKDMGYPFISSLCGIVTFAAAFAGGIIALDMLRDVRRNPSR</sequence>
<gene>
    <name evidence="2" type="ORF">A3D71_01245</name>
</gene>
<feature type="transmembrane region" description="Helical" evidence="1">
    <location>
        <begin position="30"/>
        <end position="54"/>
    </location>
</feature>
<proteinExistence type="predicted"/>
<keyword evidence="1" id="KW-0472">Membrane</keyword>
<reference evidence="2 3" key="1">
    <citation type="journal article" date="2016" name="Nat. Commun.">
        <title>Thousands of microbial genomes shed light on interconnected biogeochemical processes in an aquifer system.</title>
        <authorList>
            <person name="Anantharaman K."/>
            <person name="Brown C.T."/>
            <person name="Hug L.A."/>
            <person name="Sharon I."/>
            <person name="Castelle C.J."/>
            <person name="Probst A.J."/>
            <person name="Thomas B.C."/>
            <person name="Singh A."/>
            <person name="Wilkins M.J."/>
            <person name="Karaoz U."/>
            <person name="Brodie E.L."/>
            <person name="Williams K.H."/>
            <person name="Hubbard S.S."/>
            <person name="Banfield J.F."/>
        </authorList>
    </citation>
    <scope>NUCLEOTIDE SEQUENCE [LARGE SCALE GENOMIC DNA]</scope>
</reference>
<comment type="caution">
    <text evidence="2">The sequence shown here is derived from an EMBL/GenBank/DDBJ whole genome shotgun (WGS) entry which is preliminary data.</text>
</comment>
<evidence type="ECO:0000256" key="1">
    <source>
        <dbReference type="SAM" id="Phobius"/>
    </source>
</evidence>
<accession>A0A1F6DYH1</accession>
<dbReference type="EMBL" id="MFLK01000006">
    <property type="protein sequence ID" value="OGG66475.1"/>
    <property type="molecule type" value="Genomic_DNA"/>
</dbReference>
<evidence type="ECO:0000313" key="2">
    <source>
        <dbReference type="EMBL" id="OGG66475.1"/>
    </source>
</evidence>
<dbReference type="AlphaFoldDB" id="A0A1F6DYH1"/>
<dbReference type="STRING" id="1798497.A3D71_01245"/>
<keyword evidence="1" id="KW-1133">Transmembrane helix</keyword>
<evidence type="ECO:0000313" key="3">
    <source>
        <dbReference type="Proteomes" id="UP000177652"/>
    </source>
</evidence>
<organism evidence="2 3">
    <name type="scientific">Candidatus Kaiserbacteria bacterium RIFCSPHIGHO2_02_FULL_55_20</name>
    <dbReference type="NCBI Taxonomy" id="1798497"/>
    <lineage>
        <taxon>Bacteria</taxon>
        <taxon>Candidatus Kaiseribacteriota</taxon>
    </lineage>
</organism>
<protein>
    <submittedName>
        <fullName evidence="2">Uncharacterized protein</fullName>
    </submittedName>
</protein>